<dbReference type="STRING" id="3827.A0A1S2XCY1"/>
<dbReference type="KEGG" id="cam:101507633"/>
<evidence type="ECO:0000256" key="1">
    <source>
        <dbReference type="SAM" id="MobiDB-lite"/>
    </source>
</evidence>
<protein>
    <submittedName>
        <fullName evidence="3">Uncharacterized protein LOC101507633</fullName>
    </submittedName>
</protein>
<reference evidence="3" key="2">
    <citation type="submission" date="2025-08" db="UniProtKB">
        <authorList>
            <consortium name="RefSeq"/>
        </authorList>
    </citation>
    <scope>IDENTIFICATION</scope>
    <source>
        <tissue evidence="3">Etiolated seedlings</tissue>
    </source>
</reference>
<reference evidence="2" key="1">
    <citation type="journal article" date="2013" name="Nat. Biotechnol.">
        <title>Draft genome sequence of chickpea (Cicer arietinum) provides a resource for trait improvement.</title>
        <authorList>
            <person name="Varshney R.K."/>
            <person name="Song C."/>
            <person name="Saxena R.K."/>
            <person name="Azam S."/>
            <person name="Yu S."/>
            <person name="Sharpe A.G."/>
            <person name="Cannon S."/>
            <person name="Baek J."/>
            <person name="Rosen B.D."/>
            <person name="Tar'an B."/>
            <person name="Millan T."/>
            <person name="Zhang X."/>
            <person name="Ramsay L.D."/>
            <person name="Iwata A."/>
            <person name="Wang Y."/>
            <person name="Nelson W."/>
            <person name="Farmer A.D."/>
            <person name="Gaur P.M."/>
            <person name="Soderlund C."/>
            <person name="Penmetsa R.V."/>
            <person name="Xu C."/>
            <person name="Bharti A.K."/>
            <person name="He W."/>
            <person name="Winter P."/>
            <person name="Zhao S."/>
            <person name="Hane J.K."/>
            <person name="Carrasquilla-Garcia N."/>
            <person name="Condie J.A."/>
            <person name="Upadhyaya H.D."/>
            <person name="Luo M.C."/>
            <person name="Thudi M."/>
            <person name="Gowda C.L."/>
            <person name="Singh N.P."/>
            <person name="Lichtenzveig J."/>
            <person name="Gali K.K."/>
            <person name="Rubio J."/>
            <person name="Nadarajan N."/>
            <person name="Dolezel J."/>
            <person name="Bansal K.C."/>
            <person name="Xu X."/>
            <person name="Edwards D."/>
            <person name="Zhang G."/>
            <person name="Kahl G."/>
            <person name="Gil J."/>
            <person name="Singh K.B."/>
            <person name="Datta S.K."/>
            <person name="Jackson S.A."/>
            <person name="Wang J."/>
            <person name="Cook D.R."/>
        </authorList>
    </citation>
    <scope>NUCLEOTIDE SEQUENCE [LARGE SCALE GENOMIC DNA]</scope>
    <source>
        <strain evidence="2">cv. CDC Frontier</strain>
    </source>
</reference>
<proteinExistence type="predicted"/>
<feature type="compositionally biased region" description="Polar residues" evidence="1">
    <location>
        <begin position="1"/>
        <end position="12"/>
    </location>
</feature>
<keyword evidence="2" id="KW-1185">Reference proteome</keyword>
<dbReference type="eggNOG" id="ENOG502SFFC">
    <property type="taxonomic scope" value="Eukaryota"/>
</dbReference>
<dbReference type="OrthoDB" id="1304043at2759"/>
<dbReference type="PaxDb" id="3827-XP_004487411.1"/>
<dbReference type="RefSeq" id="XP_004487411.1">
    <property type="nucleotide sequence ID" value="XM_004487354.3"/>
</dbReference>
<feature type="region of interest" description="Disordered" evidence="1">
    <location>
        <begin position="1"/>
        <end position="63"/>
    </location>
</feature>
<sequence>MGNCLKMNQISSSKDENEKVSKRVEKMKTLSSTKLEKAKRENNMKKKVRFKIQDGKGSDGNSTSGFMRIRLVVSKEELKRVLSNKNVENAAKNTSLMELLNDMKLREKSVSKIEEIDGGLNSWRPGLDSIPEDYSMKL</sequence>
<gene>
    <name evidence="3" type="primary">LOC101507633</name>
</gene>
<evidence type="ECO:0000313" key="2">
    <source>
        <dbReference type="Proteomes" id="UP000087171"/>
    </source>
</evidence>
<dbReference type="AlphaFoldDB" id="A0A1S2XCY1"/>
<dbReference type="GeneID" id="101507633"/>
<name>A0A1S2XCY1_CICAR</name>
<feature type="compositionally biased region" description="Basic and acidic residues" evidence="1">
    <location>
        <begin position="13"/>
        <end position="44"/>
    </location>
</feature>
<accession>A0A1S2XCY1</accession>
<dbReference type="Proteomes" id="UP000087171">
    <property type="component" value="Chromosome Ca1"/>
</dbReference>
<organism evidence="2 3">
    <name type="scientific">Cicer arietinum</name>
    <name type="common">Chickpea</name>
    <name type="synonym">Garbanzo</name>
    <dbReference type="NCBI Taxonomy" id="3827"/>
    <lineage>
        <taxon>Eukaryota</taxon>
        <taxon>Viridiplantae</taxon>
        <taxon>Streptophyta</taxon>
        <taxon>Embryophyta</taxon>
        <taxon>Tracheophyta</taxon>
        <taxon>Spermatophyta</taxon>
        <taxon>Magnoliopsida</taxon>
        <taxon>eudicotyledons</taxon>
        <taxon>Gunneridae</taxon>
        <taxon>Pentapetalae</taxon>
        <taxon>rosids</taxon>
        <taxon>fabids</taxon>
        <taxon>Fabales</taxon>
        <taxon>Fabaceae</taxon>
        <taxon>Papilionoideae</taxon>
        <taxon>50 kb inversion clade</taxon>
        <taxon>NPAAA clade</taxon>
        <taxon>Hologalegina</taxon>
        <taxon>IRL clade</taxon>
        <taxon>Cicereae</taxon>
        <taxon>Cicer</taxon>
    </lineage>
</organism>
<evidence type="ECO:0000313" key="3">
    <source>
        <dbReference type="RefSeq" id="XP_004487411.1"/>
    </source>
</evidence>